<dbReference type="Proteomes" id="UP001209854">
    <property type="component" value="Unassembled WGS sequence"/>
</dbReference>
<dbReference type="EMBL" id="JAPFCC010000001">
    <property type="protein sequence ID" value="MCW7555836.1"/>
    <property type="molecule type" value="Genomic_DNA"/>
</dbReference>
<keyword evidence="3 4" id="KW-0732">Signal</keyword>
<dbReference type="Gene3D" id="2.40.160.10">
    <property type="entry name" value="Porin"/>
    <property type="match status" value="1"/>
</dbReference>
<name>A0ABT3N2I5_9GAMM</name>
<feature type="chain" id="PRO_5045996562" evidence="4">
    <location>
        <begin position="24"/>
        <end position="433"/>
    </location>
</feature>
<comment type="caution">
    <text evidence="5">The sequence shown here is derived from an EMBL/GenBank/DDBJ whole genome shotgun (WGS) entry which is preliminary data.</text>
</comment>
<dbReference type="PANTHER" id="PTHR34596:SF2">
    <property type="entry name" value="CHITOPORIN"/>
    <property type="match status" value="1"/>
</dbReference>
<accession>A0ABT3N2I5</accession>
<evidence type="ECO:0000256" key="1">
    <source>
        <dbReference type="ARBA" id="ARBA00009075"/>
    </source>
</evidence>
<gene>
    <name evidence="5" type="ORF">NX722_25055</name>
</gene>
<evidence type="ECO:0000313" key="5">
    <source>
        <dbReference type="EMBL" id="MCW7555836.1"/>
    </source>
</evidence>
<dbReference type="InterPro" id="IPR005318">
    <property type="entry name" value="OM_porin_bac"/>
</dbReference>
<feature type="signal peptide" evidence="4">
    <location>
        <begin position="1"/>
        <end position="23"/>
    </location>
</feature>
<comment type="similarity">
    <text evidence="1">Belongs to the outer membrane porin (Opr) (TC 1.B.25) family.</text>
</comment>
<evidence type="ECO:0000256" key="2">
    <source>
        <dbReference type="ARBA" id="ARBA00022448"/>
    </source>
</evidence>
<dbReference type="Pfam" id="PF03573">
    <property type="entry name" value="OprD"/>
    <property type="match status" value="1"/>
</dbReference>
<dbReference type="InterPro" id="IPR023614">
    <property type="entry name" value="Porin_dom_sf"/>
</dbReference>
<reference evidence="5 6" key="1">
    <citation type="submission" date="2022-10" db="EMBL/GenBank/DDBJ databases">
        <title>High-quality genome sequences of two octocoral-associated bacteria, Endozoicomonas euniceicola EF212 and Endozoicomonas gorgoniicola PS125.</title>
        <authorList>
            <person name="Chiou Y.-J."/>
            <person name="Chen Y.-H."/>
        </authorList>
    </citation>
    <scope>NUCLEOTIDE SEQUENCE [LARGE SCALE GENOMIC DNA]</scope>
    <source>
        <strain evidence="5 6">PS125</strain>
    </source>
</reference>
<dbReference type="PANTHER" id="PTHR34596">
    <property type="entry name" value="CHITOPORIN"/>
    <property type="match status" value="1"/>
</dbReference>
<evidence type="ECO:0000256" key="3">
    <source>
        <dbReference type="ARBA" id="ARBA00022729"/>
    </source>
</evidence>
<organism evidence="5 6">
    <name type="scientific">Endozoicomonas gorgoniicola</name>
    <dbReference type="NCBI Taxonomy" id="1234144"/>
    <lineage>
        <taxon>Bacteria</taxon>
        <taxon>Pseudomonadati</taxon>
        <taxon>Pseudomonadota</taxon>
        <taxon>Gammaproteobacteria</taxon>
        <taxon>Oceanospirillales</taxon>
        <taxon>Endozoicomonadaceae</taxon>
        <taxon>Endozoicomonas</taxon>
    </lineage>
</organism>
<dbReference type="RefSeq" id="WP_262565576.1">
    <property type="nucleotide sequence ID" value="NZ_JAPFCC010000001.1"/>
</dbReference>
<keyword evidence="6" id="KW-1185">Reference proteome</keyword>
<evidence type="ECO:0000313" key="6">
    <source>
        <dbReference type="Proteomes" id="UP001209854"/>
    </source>
</evidence>
<protein>
    <submittedName>
        <fullName evidence="5">OprD family porin</fullName>
    </submittedName>
</protein>
<keyword evidence="2" id="KW-0813">Transport</keyword>
<sequence>MKGMRLSALAAAVLATVSVSVQADFLNDSSLDIKLRNVHFDVKTDTPGNDWSQWAQGVQANFKSGYISDAIGFDASYYGALKLNHTGKDPFSSTMDGGQLLTKDYKSYHKFGQAYLKAKFGDEQQGFYGQAGYMSGQKGLILGSGSRSTPSSYRGAHGEVYVQDFTVYGTYVDRISMRTENSWDEFKTKSGDTIKHAWQVGTLYQANNVDAEVVHLQSKGFHKQSMLNLGYTFDLAENTSLIVSGNYHYAKGSGSIWNNNLNDKKESLNAFDDKASHLNLNTELKLGGLGLKLSYATTDAEKKGGLGYLKYTYCDNEYGASPSAVSRYWSDFMFDGEKVLQVQGSYDFADLNVPGLNVSLTYTDGSDIKDQGSDKMTGENETDLIISYAVQEGTFKGVSFRAIKAWHTEKYDTKKDIESEHLRVYLDYTVKVF</sequence>
<evidence type="ECO:0000256" key="4">
    <source>
        <dbReference type="SAM" id="SignalP"/>
    </source>
</evidence>
<proteinExistence type="inferred from homology"/>